<reference evidence="2 3" key="1">
    <citation type="submission" date="2019-01" db="EMBL/GenBank/DDBJ databases">
        <title>Muriicola soli sp. nov., isolated from soil.</title>
        <authorList>
            <person name="Kang H.J."/>
            <person name="Kim S.B."/>
        </authorList>
    </citation>
    <scope>NUCLEOTIDE SEQUENCE [LARGE SCALE GENOMIC DNA]</scope>
    <source>
        <strain evidence="2 3">MMS17-SY002</strain>
    </source>
</reference>
<dbReference type="Proteomes" id="UP000290889">
    <property type="component" value="Chromosome"/>
</dbReference>
<sequence length="281" mass="31304">MKNKMKINTVAIILLFFSAQVVLVAQKKPKIQGNKEVIQVSREILGTFNAVEIDDGLEVNLNAGTKNGFIMDLDSNLADIVQFFVVDSVLRVYTTHNITSKKKLDIYLNVTYLEHLMLKNDARVISKDPIRASRFYLVGYNSSQFELGIEADDVTVTLHRNAGGKLDIISENTTIIMNDRTDLKANLETKNVRVTVNNSADLKLDGEADYAAFNLKKSSTLDARKMQVSSADLYTSNSADVYVNASKNLEVYAQGSSNVYVYGNPNVEIKGFTDKSKIIKR</sequence>
<feature type="domain" description="Putative auto-transporter adhesin head GIN" evidence="1">
    <location>
        <begin position="48"/>
        <end position="160"/>
    </location>
</feature>
<evidence type="ECO:0000313" key="2">
    <source>
        <dbReference type="EMBL" id="QBA64150.1"/>
    </source>
</evidence>
<dbReference type="OrthoDB" id="1419485at2"/>
<dbReference type="Pfam" id="PF10988">
    <property type="entry name" value="DUF2807"/>
    <property type="match status" value="2"/>
</dbReference>
<gene>
    <name evidence="2" type="ORF">EQY75_06155</name>
</gene>
<dbReference type="KEGG" id="mur:EQY75_06155"/>
<dbReference type="AlphaFoldDB" id="A0A411E9L6"/>
<name>A0A411E9L6_9FLAO</name>
<keyword evidence="3" id="KW-1185">Reference proteome</keyword>
<dbReference type="EMBL" id="CP035544">
    <property type="protein sequence ID" value="QBA64150.1"/>
    <property type="molecule type" value="Genomic_DNA"/>
</dbReference>
<evidence type="ECO:0000313" key="3">
    <source>
        <dbReference type="Proteomes" id="UP000290889"/>
    </source>
</evidence>
<evidence type="ECO:0000259" key="1">
    <source>
        <dbReference type="Pfam" id="PF10988"/>
    </source>
</evidence>
<dbReference type="InterPro" id="IPR021255">
    <property type="entry name" value="DUF2807"/>
</dbReference>
<accession>A0A411E9L6</accession>
<feature type="domain" description="Putative auto-transporter adhesin head GIN" evidence="1">
    <location>
        <begin position="167"/>
        <end position="265"/>
    </location>
</feature>
<dbReference type="Gene3D" id="2.160.20.120">
    <property type="match status" value="1"/>
</dbReference>
<protein>
    <submittedName>
        <fullName evidence="2">DUF2807 domain-containing protein</fullName>
    </submittedName>
</protein>
<proteinExistence type="predicted"/>
<organism evidence="2 3">
    <name type="scientific">Muriicola soli</name>
    <dbReference type="NCBI Taxonomy" id="2507538"/>
    <lineage>
        <taxon>Bacteria</taxon>
        <taxon>Pseudomonadati</taxon>
        <taxon>Bacteroidota</taxon>
        <taxon>Flavobacteriia</taxon>
        <taxon>Flavobacteriales</taxon>
        <taxon>Flavobacteriaceae</taxon>
        <taxon>Muriicola</taxon>
    </lineage>
</organism>